<evidence type="ECO:0000313" key="3">
    <source>
        <dbReference type="EMBL" id="GFP86345.1"/>
    </source>
</evidence>
<reference evidence="3" key="1">
    <citation type="submission" date="2020-07" db="EMBL/GenBank/DDBJ databases">
        <title>Ethylene signaling mediates host invasion by parasitic plants.</title>
        <authorList>
            <person name="Yoshida S."/>
        </authorList>
    </citation>
    <scope>NUCLEOTIDE SEQUENCE</scope>
    <source>
        <strain evidence="3">Okayama</strain>
    </source>
</reference>
<dbReference type="OrthoDB" id="678526at2759"/>
<organism evidence="3 4">
    <name type="scientific">Phtheirospermum japonicum</name>
    <dbReference type="NCBI Taxonomy" id="374723"/>
    <lineage>
        <taxon>Eukaryota</taxon>
        <taxon>Viridiplantae</taxon>
        <taxon>Streptophyta</taxon>
        <taxon>Embryophyta</taxon>
        <taxon>Tracheophyta</taxon>
        <taxon>Spermatophyta</taxon>
        <taxon>Magnoliopsida</taxon>
        <taxon>eudicotyledons</taxon>
        <taxon>Gunneridae</taxon>
        <taxon>Pentapetalae</taxon>
        <taxon>asterids</taxon>
        <taxon>lamiids</taxon>
        <taxon>Lamiales</taxon>
        <taxon>Orobanchaceae</taxon>
        <taxon>Orobanchaceae incertae sedis</taxon>
        <taxon>Phtheirospermum</taxon>
    </lineage>
</organism>
<gene>
    <name evidence="3" type="ORF">PHJA_000778300</name>
</gene>
<dbReference type="InterPro" id="IPR039265">
    <property type="entry name" value="DIR1-like"/>
</dbReference>
<protein>
    <recommendedName>
        <fullName evidence="2">Bifunctional inhibitor/plant lipid transfer protein/seed storage helical domain-containing protein</fullName>
    </recommendedName>
</protein>
<dbReference type="Pfam" id="PF00234">
    <property type="entry name" value="Tryp_alpha_amyl"/>
    <property type="match status" value="1"/>
</dbReference>
<comment type="caution">
    <text evidence="3">The sequence shown here is derived from an EMBL/GenBank/DDBJ whole genome shotgun (WGS) entry which is preliminary data.</text>
</comment>
<dbReference type="InterPro" id="IPR036312">
    <property type="entry name" value="Bifun_inhib/LTP/seed_sf"/>
</dbReference>
<dbReference type="GO" id="GO:0005504">
    <property type="term" value="F:fatty acid binding"/>
    <property type="evidence" value="ECO:0007669"/>
    <property type="project" value="InterPro"/>
</dbReference>
<dbReference type="EMBL" id="BMAC01000123">
    <property type="protein sequence ID" value="GFP86345.1"/>
    <property type="molecule type" value="Genomic_DNA"/>
</dbReference>
<dbReference type="InterPro" id="IPR016140">
    <property type="entry name" value="Bifunc_inhib/LTP/seed_store"/>
</dbReference>
<evidence type="ECO:0000259" key="2">
    <source>
        <dbReference type="Pfam" id="PF00234"/>
    </source>
</evidence>
<keyword evidence="4" id="KW-1185">Reference proteome</keyword>
<dbReference type="PANTHER" id="PTHR33122:SF4">
    <property type="entry name" value="OS04G0415800 PROTEIN"/>
    <property type="match status" value="1"/>
</dbReference>
<dbReference type="Gene3D" id="1.10.110.10">
    <property type="entry name" value="Plant lipid-transfer and hydrophobic proteins"/>
    <property type="match status" value="1"/>
</dbReference>
<evidence type="ECO:0000313" key="4">
    <source>
        <dbReference type="Proteomes" id="UP000653305"/>
    </source>
</evidence>
<feature type="signal peptide" evidence="1">
    <location>
        <begin position="1"/>
        <end position="23"/>
    </location>
</feature>
<dbReference type="GO" id="GO:0009627">
    <property type="term" value="P:systemic acquired resistance"/>
    <property type="evidence" value="ECO:0007669"/>
    <property type="project" value="InterPro"/>
</dbReference>
<dbReference type="SUPFAM" id="SSF47699">
    <property type="entry name" value="Bifunctional inhibitor/lipid-transfer protein/seed storage 2S albumin"/>
    <property type="match status" value="1"/>
</dbReference>
<name>A0A830BRF9_9LAMI</name>
<dbReference type="PANTHER" id="PTHR33122">
    <property type="entry name" value="LIPID BINDING PROTEIN-RELATED"/>
    <property type="match status" value="1"/>
</dbReference>
<evidence type="ECO:0000256" key="1">
    <source>
        <dbReference type="SAM" id="SignalP"/>
    </source>
</evidence>
<feature type="chain" id="PRO_5032515285" description="Bifunctional inhibitor/plant lipid transfer protein/seed storage helical domain-containing protein" evidence="1">
    <location>
        <begin position="24"/>
        <end position="112"/>
    </location>
</feature>
<dbReference type="CDD" id="cd00010">
    <property type="entry name" value="AAI_LTSS"/>
    <property type="match status" value="1"/>
</dbReference>
<dbReference type="Proteomes" id="UP000653305">
    <property type="component" value="Unassembled WGS sequence"/>
</dbReference>
<sequence>MEISVKCFCIMGLLVAIYGPVSFADNACPGSSPDQEAIKLVPCADAAKNQNAKVTAGCCKAVAQLGKNPACLCAVMLSDLAKSSGVKPDVALTIPKRCNLVNRPVGYKCGGN</sequence>
<dbReference type="AlphaFoldDB" id="A0A830BRF9"/>
<feature type="domain" description="Bifunctional inhibitor/plant lipid transfer protein/seed storage helical" evidence="2">
    <location>
        <begin position="39"/>
        <end position="109"/>
    </location>
</feature>
<accession>A0A830BRF9</accession>
<keyword evidence="1" id="KW-0732">Signal</keyword>
<proteinExistence type="predicted"/>